<reference evidence="1" key="1">
    <citation type="submission" date="2018-05" db="EMBL/GenBank/DDBJ databases">
        <authorList>
            <person name="Lanie J.A."/>
            <person name="Ng W.-L."/>
            <person name="Kazmierczak K.M."/>
            <person name="Andrzejewski T.M."/>
            <person name="Davidsen T.M."/>
            <person name="Wayne K.J."/>
            <person name="Tettelin H."/>
            <person name="Glass J.I."/>
            <person name="Rusch D."/>
            <person name="Podicherti R."/>
            <person name="Tsui H.-C.T."/>
            <person name="Winkler M.E."/>
        </authorList>
    </citation>
    <scope>NUCLEOTIDE SEQUENCE</scope>
</reference>
<dbReference type="Gene3D" id="3.40.630.10">
    <property type="entry name" value="Zn peptidases"/>
    <property type="match status" value="1"/>
</dbReference>
<dbReference type="AlphaFoldDB" id="A0A382Q2K1"/>
<dbReference type="CDD" id="cd06233">
    <property type="entry name" value="M14-like"/>
    <property type="match status" value="1"/>
</dbReference>
<feature type="non-terminal residue" evidence="1">
    <location>
        <position position="274"/>
    </location>
</feature>
<evidence type="ECO:0008006" key="2">
    <source>
        <dbReference type="Google" id="ProtNLM"/>
    </source>
</evidence>
<evidence type="ECO:0000313" key="1">
    <source>
        <dbReference type="EMBL" id="SVC79656.1"/>
    </source>
</evidence>
<dbReference type="Pfam" id="PF10994">
    <property type="entry name" value="DUF2817"/>
    <property type="match status" value="1"/>
</dbReference>
<dbReference type="EMBL" id="UINC01111438">
    <property type="protein sequence ID" value="SVC79656.1"/>
    <property type="molecule type" value="Genomic_DNA"/>
</dbReference>
<proteinExistence type="predicted"/>
<protein>
    <recommendedName>
        <fullName evidence="2">DUF2817 domain-containing protein</fullName>
    </recommendedName>
</protein>
<gene>
    <name evidence="1" type="ORF">METZ01_LOCUS332510</name>
</gene>
<organism evidence="1">
    <name type="scientific">marine metagenome</name>
    <dbReference type="NCBI Taxonomy" id="408172"/>
    <lineage>
        <taxon>unclassified sequences</taxon>
        <taxon>metagenomes</taxon>
        <taxon>ecological metagenomes</taxon>
    </lineage>
</organism>
<dbReference type="SUPFAM" id="SSF53187">
    <property type="entry name" value="Zn-dependent exopeptidases"/>
    <property type="match status" value="1"/>
</dbReference>
<dbReference type="InterPro" id="IPR021259">
    <property type="entry name" value="DUF2817"/>
</dbReference>
<accession>A0A382Q2K1</accession>
<sequence length="274" mass="30127">MKDYFSATYSDARAQFLSACLDAKATVKSYQNPERGPAGESLFTDTTWIGPDGATNVVVVTSSTHGVEGFAGSAIQIGLLRDSDAPKPTGDVALLLVHAINPYGFAWLRRENEDNVDLNRNFVDHKNNNYPENDLFEEIVDYLVPIEWDDAAFDNYLTAIQSLNEKYGEVPVRKAMHKGQYKHPNSIHYGGSSATWSNTTLELICSNYLKQSKRAAMIDIHTGLGPYGYGELMTPSKPGEPVFDFFFDWYGDEIHSTTAGASLYAGSKGSILAG</sequence>
<name>A0A382Q2K1_9ZZZZ</name>